<dbReference type="EMBL" id="CM029047">
    <property type="protein sequence ID" value="KAG2581579.1"/>
    <property type="molecule type" value="Genomic_DNA"/>
</dbReference>
<evidence type="ECO:0000313" key="6">
    <source>
        <dbReference type="Proteomes" id="UP000823388"/>
    </source>
</evidence>
<dbReference type="SUPFAM" id="SSF52047">
    <property type="entry name" value="RNI-like"/>
    <property type="match status" value="1"/>
</dbReference>
<keyword evidence="6" id="KW-1185">Reference proteome</keyword>
<protein>
    <recommendedName>
        <fullName evidence="7">FBD domain-containing protein</fullName>
    </recommendedName>
</protein>
<dbReference type="Proteomes" id="UP000823388">
    <property type="component" value="Chromosome 6K"/>
</dbReference>
<proteinExistence type="predicted"/>
<evidence type="ECO:0000313" key="5">
    <source>
        <dbReference type="EMBL" id="KAG2581577.1"/>
    </source>
</evidence>
<dbReference type="EMBL" id="CM029047">
    <property type="protein sequence ID" value="KAG2581576.1"/>
    <property type="molecule type" value="Genomic_DNA"/>
</dbReference>
<evidence type="ECO:0000259" key="2">
    <source>
        <dbReference type="Pfam" id="PF00646"/>
    </source>
</evidence>
<dbReference type="Pfam" id="PF00646">
    <property type="entry name" value="F-box"/>
    <property type="match status" value="1"/>
</dbReference>
<dbReference type="InterPro" id="IPR055302">
    <property type="entry name" value="F-box_dom-containing"/>
</dbReference>
<comment type="caution">
    <text evidence="5">The sequence shown here is derived from an EMBL/GenBank/DDBJ whole genome shotgun (WGS) entry which is preliminary data.</text>
</comment>
<dbReference type="Pfam" id="PF08387">
    <property type="entry name" value="FBD"/>
    <property type="match status" value="1"/>
</dbReference>
<dbReference type="PANTHER" id="PTHR32141">
    <property type="match status" value="1"/>
</dbReference>
<dbReference type="AlphaFoldDB" id="A0A8T0R769"/>
<evidence type="ECO:0000259" key="3">
    <source>
        <dbReference type="Pfam" id="PF08387"/>
    </source>
</evidence>
<dbReference type="SUPFAM" id="SSF81383">
    <property type="entry name" value="F-box domain"/>
    <property type="match status" value="1"/>
</dbReference>
<evidence type="ECO:0000259" key="4">
    <source>
        <dbReference type="Pfam" id="PF24758"/>
    </source>
</evidence>
<dbReference type="EMBL" id="CM029047">
    <property type="protein sequence ID" value="KAG2581577.1"/>
    <property type="molecule type" value="Genomic_DNA"/>
</dbReference>
<feature type="domain" description="F-box" evidence="2">
    <location>
        <begin position="88"/>
        <end position="127"/>
    </location>
</feature>
<organism evidence="5 6">
    <name type="scientific">Panicum virgatum</name>
    <name type="common">Blackwell switchgrass</name>
    <dbReference type="NCBI Taxonomy" id="38727"/>
    <lineage>
        <taxon>Eukaryota</taxon>
        <taxon>Viridiplantae</taxon>
        <taxon>Streptophyta</taxon>
        <taxon>Embryophyta</taxon>
        <taxon>Tracheophyta</taxon>
        <taxon>Spermatophyta</taxon>
        <taxon>Magnoliopsida</taxon>
        <taxon>Liliopsida</taxon>
        <taxon>Poales</taxon>
        <taxon>Poaceae</taxon>
        <taxon>PACMAD clade</taxon>
        <taxon>Panicoideae</taxon>
        <taxon>Panicodae</taxon>
        <taxon>Paniceae</taxon>
        <taxon>Panicinae</taxon>
        <taxon>Panicum</taxon>
        <taxon>Panicum sect. Hiantes</taxon>
    </lineage>
</organism>
<dbReference type="InterPro" id="IPR001810">
    <property type="entry name" value="F-box_dom"/>
</dbReference>
<feature type="region of interest" description="Disordered" evidence="1">
    <location>
        <begin position="49"/>
        <end position="80"/>
    </location>
</feature>
<accession>A0A8T0R769</accession>
<dbReference type="PANTHER" id="PTHR32141:SF150">
    <property type="entry name" value="FBD DOMAIN-CONTAINING PROTEIN"/>
    <property type="match status" value="1"/>
</dbReference>
<gene>
    <name evidence="5" type="ORF">PVAP13_6KG057300</name>
</gene>
<dbReference type="InterPro" id="IPR055411">
    <property type="entry name" value="LRR_FXL15/At3g58940/PEG3-like"/>
</dbReference>
<dbReference type="Pfam" id="PF24758">
    <property type="entry name" value="LRR_At5g56370"/>
    <property type="match status" value="1"/>
</dbReference>
<name>A0A8T0R769_PANVG</name>
<evidence type="ECO:0008006" key="7">
    <source>
        <dbReference type="Google" id="ProtNLM"/>
    </source>
</evidence>
<sequence length="534" mass="60241">MHCTDGTSFETDQTHLLLWAGPARPAVEEGLRQRQIIVCFRVQTTRSTQRRRRLDLDDEPRRQRQEPPPGGGGGDEEDDAGRLDLDLISRLPDDVLGGVITLLPAKDGARTQILSRRWCPLWRSAPLNLEADSFAAAQAILASHQGAPGRRFSLTWRGHHLDGFSVVDDVLRPPGLDGLQEFELRYSPSAIIDTDFRLDPAPLSVFHFSPTLRVFTVHCLRTRLQFPTACPVLHLPRLEQLTLKGVVISETILHGILSSCLVLQSLVLQANAGYRHLRISSPTLRSLGIGVNTSREGMLEQINIEDAPLLERLFTDGVSYGQQIQVIRAPKLKILGYLSDCVSASEFGIRILKKMEFLSLPNSSAMRTVTILALDVAPDNPDVVVDFLTWFPCVEKLHMAMGHWKMMKRGKKPKNARRHVSLECLDQHLKMLELKSYRGDMWEVSLVRFFLSNARVLESLKFLADRGEYSTEWIANQRKQQRWSTRASRGVTICFAPDPDRRQSTCAPTKHIHNLALHDPFDTSACTCLNDEWN</sequence>
<feature type="domain" description="FBD" evidence="3">
    <location>
        <begin position="423"/>
        <end position="462"/>
    </location>
</feature>
<feature type="domain" description="F-box/LRR-repeat protein 15/At3g58940/PEG3-like LRR" evidence="4">
    <location>
        <begin position="168"/>
        <end position="398"/>
    </location>
</feature>
<dbReference type="InterPro" id="IPR036047">
    <property type="entry name" value="F-box-like_dom_sf"/>
</dbReference>
<evidence type="ECO:0000256" key="1">
    <source>
        <dbReference type="SAM" id="MobiDB-lite"/>
    </source>
</evidence>
<dbReference type="InterPro" id="IPR006566">
    <property type="entry name" value="FBD"/>
</dbReference>
<reference evidence="5" key="1">
    <citation type="submission" date="2020-05" db="EMBL/GenBank/DDBJ databases">
        <title>WGS assembly of Panicum virgatum.</title>
        <authorList>
            <person name="Lovell J.T."/>
            <person name="Jenkins J."/>
            <person name="Shu S."/>
            <person name="Juenger T.E."/>
            <person name="Schmutz J."/>
        </authorList>
    </citation>
    <scope>NUCLEOTIDE SEQUENCE</scope>
    <source>
        <strain evidence="5">AP13</strain>
    </source>
</reference>